<name>A0A5C3QRJ1_9AGAR</name>
<reference evidence="1 2" key="1">
    <citation type="journal article" date="2019" name="Nat. Ecol. Evol.">
        <title>Megaphylogeny resolves global patterns of mushroom evolution.</title>
        <authorList>
            <person name="Varga T."/>
            <person name="Krizsan K."/>
            <person name="Foldi C."/>
            <person name="Dima B."/>
            <person name="Sanchez-Garcia M."/>
            <person name="Sanchez-Ramirez S."/>
            <person name="Szollosi G.J."/>
            <person name="Szarkandi J.G."/>
            <person name="Papp V."/>
            <person name="Albert L."/>
            <person name="Andreopoulos W."/>
            <person name="Angelini C."/>
            <person name="Antonin V."/>
            <person name="Barry K.W."/>
            <person name="Bougher N.L."/>
            <person name="Buchanan P."/>
            <person name="Buyck B."/>
            <person name="Bense V."/>
            <person name="Catcheside P."/>
            <person name="Chovatia M."/>
            <person name="Cooper J."/>
            <person name="Damon W."/>
            <person name="Desjardin D."/>
            <person name="Finy P."/>
            <person name="Geml J."/>
            <person name="Haridas S."/>
            <person name="Hughes K."/>
            <person name="Justo A."/>
            <person name="Karasinski D."/>
            <person name="Kautmanova I."/>
            <person name="Kiss B."/>
            <person name="Kocsube S."/>
            <person name="Kotiranta H."/>
            <person name="LaButti K.M."/>
            <person name="Lechner B.E."/>
            <person name="Liimatainen K."/>
            <person name="Lipzen A."/>
            <person name="Lukacs Z."/>
            <person name="Mihaltcheva S."/>
            <person name="Morgado L.N."/>
            <person name="Niskanen T."/>
            <person name="Noordeloos M.E."/>
            <person name="Ohm R.A."/>
            <person name="Ortiz-Santana B."/>
            <person name="Ovrebo C."/>
            <person name="Racz N."/>
            <person name="Riley R."/>
            <person name="Savchenko A."/>
            <person name="Shiryaev A."/>
            <person name="Soop K."/>
            <person name="Spirin V."/>
            <person name="Szebenyi C."/>
            <person name="Tomsovsky M."/>
            <person name="Tulloss R.E."/>
            <person name="Uehling J."/>
            <person name="Grigoriev I.V."/>
            <person name="Vagvolgyi C."/>
            <person name="Papp T."/>
            <person name="Martin F.M."/>
            <person name="Miettinen O."/>
            <person name="Hibbett D.S."/>
            <person name="Nagy L.G."/>
        </authorList>
    </citation>
    <scope>NUCLEOTIDE SEQUENCE [LARGE SCALE GENOMIC DNA]</scope>
    <source>
        <strain evidence="1 2">CBS 309.79</strain>
    </source>
</reference>
<evidence type="ECO:0000313" key="2">
    <source>
        <dbReference type="Proteomes" id="UP000305067"/>
    </source>
</evidence>
<protein>
    <submittedName>
        <fullName evidence="1">Uncharacterized protein</fullName>
    </submittedName>
</protein>
<dbReference type="Proteomes" id="UP000305067">
    <property type="component" value="Unassembled WGS sequence"/>
</dbReference>
<organism evidence="1 2">
    <name type="scientific">Pterulicium gracile</name>
    <dbReference type="NCBI Taxonomy" id="1884261"/>
    <lineage>
        <taxon>Eukaryota</taxon>
        <taxon>Fungi</taxon>
        <taxon>Dikarya</taxon>
        <taxon>Basidiomycota</taxon>
        <taxon>Agaricomycotina</taxon>
        <taxon>Agaricomycetes</taxon>
        <taxon>Agaricomycetidae</taxon>
        <taxon>Agaricales</taxon>
        <taxon>Pleurotineae</taxon>
        <taxon>Pterulaceae</taxon>
        <taxon>Pterulicium</taxon>
    </lineage>
</organism>
<sequence>MLPGPPCISCPDSIARKNRQLSPVGPSRVRRCYHLLHRYFGTFQLYPTPIKDPAFRHGADLLGSYSPLTLHISLAQTIMSIDTVPSTLPPPQLAAALVQSAVAKHRTRVDVLFFKAVSLFSHLEARLLRSIFPVHGRCHAVLWWSAFADSQWRLRWTEER</sequence>
<evidence type="ECO:0000313" key="1">
    <source>
        <dbReference type="EMBL" id="TFL03988.1"/>
    </source>
</evidence>
<dbReference type="AlphaFoldDB" id="A0A5C3QRJ1"/>
<gene>
    <name evidence="1" type="ORF">BDV98DRAFT_355318</name>
</gene>
<dbReference type="EMBL" id="ML178819">
    <property type="protein sequence ID" value="TFL03988.1"/>
    <property type="molecule type" value="Genomic_DNA"/>
</dbReference>
<proteinExistence type="predicted"/>
<accession>A0A5C3QRJ1</accession>
<keyword evidence="2" id="KW-1185">Reference proteome</keyword>